<dbReference type="RefSeq" id="WP_021243221.1">
    <property type="nucleotide sequence ID" value="NZ_ATIB01000017.1"/>
</dbReference>
<dbReference type="Proteomes" id="UP000015524">
    <property type="component" value="Unassembled WGS sequence"/>
</dbReference>
<gene>
    <name evidence="1" type="ORF">L485_00985</name>
</gene>
<dbReference type="OrthoDB" id="9963491at2"/>
<reference evidence="1 2" key="1">
    <citation type="journal article" date="2013" name="Genome Announc.">
        <title>Draft Genome Sequence of a Hexachlorocyclohexane-Degrading Bacterium, Sphingobium baderi Strain LL03T.</title>
        <authorList>
            <person name="Kaur J."/>
            <person name="Verma H."/>
            <person name="Tripathi C."/>
            <person name="Khurana J.P."/>
            <person name="Lal R."/>
        </authorList>
    </citation>
    <scope>NUCLEOTIDE SEQUENCE [LARGE SCALE GENOMIC DNA]</scope>
    <source>
        <strain evidence="1 2">LL03</strain>
    </source>
</reference>
<accession>T0I9E8</accession>
<evidence type="ECO:0000313" key="1">
    <source>
        <dbReference type="EMBL" id="EQB06229.1"/>
    </source>
</evidence>
<dbReference type="EMBL" id="ATIB01000017">
    <property type="protein sequence ID" value="EQB06229.1"/>
    <property type="molecule type" value="Genomic_DNA"/>
</dbReference>
<dbReference type="AlphaFoldDB" id="T0I9E8"/>
<keyword evidence="2" id="KW-1185">Reference proteome</keyword>
<sequence length="90" mass="9612">MISRIGVQPVIVSVGPGEARQTYRVGEVTADGEDVSVEVSCTNDLSVDGNVNLVHWRGDAGPYRVYRSNGTGFVLLEETIESCLIDVGDA</sequence>
<evidence type="ECO:0000313" key="2">
    <source>
        <dbReference type="Proteomes" id="UP000015524"/>
    </source>
</evidence>
<protein>
    <submittedName>
        <fullName evidence="1">Uncharacterized protein</fullName>
    </submittedName>
</protein>
<proteinExistence type="predicted"/>
<comment type="caution">
    <text evidence="1">The sequence shown here is derived from an EMBL/GenBank/DDBJ whole genome shotgun (WGS) entry which is preliminary data.</text>
</comment>
<dbReference type="PATRIC" id="fig|1114964.3.peg.172"/>
<organism evidence="1 2">
    <name type="scientific">Sphingobium baderi LL03</name>
    <dbReference type="NCBI Taxonomy" id="1114964"/>
    <lineage>
        <taxon>Bacteria</taxon>
        <taxon>Pseudomonadati</taxon>
        <taxon>Pseudomonadota</taxon>
        <taxon>Alphaproteobacteria</taxon>
        <taxon>Sphingomonadales</taxon>
        <taxon>Sphingomonadaceae</taxon>
        <taxon>Sphingobium</taxon>
    </lineage>
</organism>
<name>T0I9E8_9SPHN</name>